<name>A0A372LZU3_9ACTN</name>
<dbReference type="AlphaFoldDB" id="A0A372LZU3"/>
<keyword evidence="2" id="KW-1185">Reference proteome</keyword>
<dbReference type="Proteomes" id="UP000263094">
    <property type="component" value="Unassembled WGS sequence"/>
</dbReference>
<dbReference type="EMBL" id="QUAK01000176">
    <property type="protein sequence ID" value="RFU83795.1"/>
    <property type="molecule type" value="Genomic_DNA"/>
</dbReference>
<evidence type="ECO:0000313" key="2">
    <source>
        <dbReference type="Proteomes" id="UP000263094"/>
    </source>
</evidence>
<reference evidence="1 2" key="1">
    <citation type="submission" date="2018-08" db="EMBL/GenBank/DDBJ databases">
        <title>Isolation, diversity and antifungal activity of Actinobacteria from wheat.</title>
        <authorList>
            <person name="Han C."/>
        </authorList>
    </citation>
    <scope>NUCLEOTIDE SEQUENCE [LARGE SCALE GENOMIC DNA]</scope>
    <source>
        <strain evidence="1 2">NEAU-YY421</strain>
    </source>
</reference>
<organism evidence="1 2">
    <name type="scientific">Streptomyces triticagri</name>
    <dbReference type="NCBI Taxonomy" id="2293568"/>
    <lineage>
        <taxon>Bacteria</taxon>
        <taxon>Bacillati</taxon>
        <taxon>Actinomycetota</taxon>
        <taxon>Actinomycetes</taxon>
        <taxon>Kitasatosporales</taxon>
        <taxon>Streptomycetaceae</taxon>
        <taxon>Streptomyces</taxon>
    </lineage>
</organism>
<keyword evidence="1" id="KW-0413">Isomerase</keyword>
<proteinExistence type="predicted"/>
<evidence type="ECO:0000313" key="1">
    <source>
        <dbReference type="EMBL" id="RFU83795.1"/>
    </source>
</evidence>
<dbReference type="InterPro" id="IPR006311">
    <property type="entry name" value="TAT_signal"/>
</dbReference>
<feature type="non-terminal residue" evidence="1">
    <location>
        <position position="48"/>
    </location>
</feature>
<gene>
    <name evidence="1" type="ORF">DY218_25960</name>
</gene>
<protein>
    <submittedName>
        <fullName evidence="1">Sugar phosphate isomerase/epimerase</fullName>
    </submittedName>
</protein>
<comment type="caution">
    <text evidence="1">The sequence shown here is derived from an EMBL/GenBank/DDBJ whole genome shotgun (WGS) entry which is preliminary data.</text>
</comment>
<sequence length="48" mass="4655">MSRTPADPELTHKLSRRNMLGVAAGTAAAAVLGATATPAAAQTPAAAP</sequence>
<dbReference type="PROSITE" id="PS51318">
    <property type="entry name" value="TAT"/>
    <property type="match status" value="1"/>
</dbReference>
<accession>A0A372LZU3</accession>
<dbReference type="GO" id="GO:0016853">
    <property type="term" value="F:isomerase activity"/>
    <property type="evidence" value="ECO:0007669"/>
    <property type="project" value="UniProtKB-KW"/>
</dbReference>